<feature type="transmembrane region" description="Helical" evidence="1">
    <location>
        <begin position="37"/>
        <end position="54"/>
    </location>
</feature>
<gene>
    <name evidence="2" type="ORF">ACFQJ4_15100</name>
</gene>
<feature type="transmembrane region" description="Helical" evidence="1">
    <location>
        <begin position="61"/>
        <end position="78"/>
    </location>
</feature>
<dbReference type="RefSeq" id="WP_276236322.1">
    <property type="nucleotide sequence ID" value="NZ_CP119803.1"/>
</dbReference>
<dbReference type="Proteomes" id="UP001596398">
    <property type="component" value="Unassembled WGS sequence"/>
</dbReference>
<feature type="transmembrane region" description="Helical" evidence="1">
    <location>
        <begin position="12"/>
        <end position="31"/>
    </location>
</feature>
<reference evidence="2 3" key="1">
    <citation type="journal article" date="2019" name="Int. J. Syst. Evol. Microbiol.">
        <title>The Global Catalogue of Microorganisms (GCM) 10K type strain sequencing project: providing services to taxonomists for standard genome sequencing and annotation.</title>
        <authorList>
            <consortium name="The Broad Institute Genomics Platform"/>
            <consortium name="The Broad Institute Genome Sequencing Center for Infectious Disease"/>
            <person name="Wu L."/>
            <person name="Ma J."/>
        </authorList>
    </citation>
    <scope>NUCLEOTIDE SEQUENCE [LARGE SCALE GENOMIC DNA]</scope>
    <source>
        <strain evidence="2 3">DT85</strain>
    </source>
</reference>
<dbReference type="GeneID" id="79268365"/>
<organism evidence="2 3">
    <name type="scientific">Halosegnis marinus</name>
    <dbReference type="NCBI Taxonomy" id="3034023"/>
    <lineage>
        <taxon>Archaea</taxon>
        <taxon>Methanobacteriati</taxon>
        <taxon>Methanobacteriota</taxon>
        <taxon>Stenosarchaea group</taxon>
        <taxon>Halobacteria</taxon>
        <taxon>Halobacteriales</taxon>
        <taxon>Natronomonadaceae</taxon>
        <taxon>Halosegnis</taxon>
    </lineage>
</organism>
<sequence>MPTGEDGFARAIAMAVNGVVVSAIGSVLVGSGIVPQWVFSVTAVVSIIGVVLTIDASRYWPFAYLSGFVIGMGVILPALNDTPFIGPGDWLLYGGAAVGAVALRVWIHW</sequence>
<protein>
    <recommendedName>
        <fullName evidence="4">SPW repeat-containing protein</fullName>
    </recommendedName>
</protein>
<evidence type="ECO:0000256" key="1">
    <source>
        <dbReference type="SAM" id="Phobius"/>
    </source>
</evidence>
<feature type="transmembrane region" description="Helical" evidence="1">
    <location>
        <begin position="90"/>
        <end position="107"/>
    </location>
</feature>
<keyword evidence="1" id="KW-0472">Membrane</keyword>
<accession>A0ABD5ZSL9</accession>
<keyword evidence="3" id="KW-1185">Reference proteome</keyword>
<evidence type="ECO:0000313" key="2">
    <source>
        <dbReference type="EMBL" id="MFC7236626.1"/>
    </source>
</evidence>
<evidence type="ECO:0008006" key="4">
    <source>
        <dbReference type="Google" id="ProtNLM"/>
    </source>
</evidence>
<name>A0ABD5ZSL9_9EURY</name>
<dbReference type="EMBL" id="JBHTAP010000002">
    <property type="protein sequence ID" value="MFC7236626.1"/>
    <property type="molecule type" value="Genomic_DNA"/>
</dbReference>
<keyword evidence="1" id="KW-0812">Transmembrane</keyword>
<proteinExistence type="predicted"/>
<keyword evidence="1" id="KW-1133">Transmembrane helix</keyword>
<comment type="caution">
    <text evidence="2">The sequence shown here is derived from an EMBL/GenBank/DDBJ whole genome shotgun (WGS) entry which is preliminary data.</text>
</comment>
<evidence type="ECO:0000313" key="3">
    <source>
        <dbReference type="Proteomes" id="UP001596398"/>
    </source>
</evidence>
<dbReference type="AlphaFoldDB" id="A0ABD5ZSL9"/>